<dbReference type="Gene3D" id="2.60.120.10">
    <property type="entry name" value="Jelly Rolls"/>
    <property type="match status" value="1"/>
</dbReference>
<proteinExistence type="predicted"/>
<dbReference type="OrthoDB" id="190812at2157"/>
<protein>
    <submittedName>
        <fullName evidence="3">Cupin domain protein</fullName>
    </submittedName>
</protein>
<dbReference type="SUPFAM" id="SSF51182">
    <property type="entry name" value="RmlC-like cupins"/>
    <property type="match status" value="1"/>
</dbReference>
<dbReference type="Proteomes" id="UP000199062">
    <property type="component" value="Unassembled WGS sequence"/>
</dbReference>
<evidence type="ECO:0000313" key="4">
    <source>
        <dbReference type="Proteomes" id="UP000199062"/>
    </source>
</evidence>
<dbReference type="InterPro" id="IPR014710">
    <property type="entry name" value="RmlC-like_jellyroll"/>
</dbReference>
<dbReference type="InterPro" id="IPR051610">
    <property type="entry name" value="GPI/OXD"/>
</dbReference>
<dbReference type="InterPro" id="IPR011051">
    <property type="entry name" value="RmlC_Cupin_sf"/>
</dbReference>
<dbReference type="Pfam" id="PF07883">
    <property type="entry name" value="Cupin_2"/>
    <property type="match status" value="1"/>
</dbReference>
<dbReference type="GO" id="GO:0046872">
    <property type="term" value="F:metal ion binding"/>
    <property type="evidence" value="ECO:0007669"/>
    <property type="project" value="UniProtKB-KW"/>
</dbReference>
<dbReference type="EMBL" id="FOZK01000001">
    <property type="protein sequence ID" value="SFR87897.1"/>
    <property type="molecule type" value="Genomic_DNA"/>
</dbReference>
<dbReference type="AlphaFoldDB" id="A0A1I6K9M5"/>
<gene>
    <name evidence="3" type="ORF">SAMN05216559_0418</name>
</gene>
<dbReference type="STRING" id="767519.SAMN05216559_0418"/>
<accession>A0A1I6K9M5</accession>
<keyword evidence="4" id="KW-1185">Reference proteome</keyword>
<dbReference type="CDD" id="cd02208">
    <property type="entry name" value="cupin_RmlC-like"/>
    <property type="match status" value="1"/>
</dbReference>
<keyword evidence="1" id="KW-0479">Metal-binding</keyword>
<dbReference type="PANTHER" id="PTHR35848:SF9">
    <property type="entry name" value="SLL1358 PROTEIN"/>
    <property type="match status" value="1"/>
</dbReference>
<dbReference type="RefSeq" id="WP_089813414.1">
    <property type="nucleotide sequence ID" value="NZ_FOZK01000001.1"/>
</dbReference>
<evidence type="ECO:0000259" key="2">
    <source>
        <dbReference type="Pfam" id="PF07883"/>
    </source>
</evidence>
<dbReference type="PANTHER" id="PTHR35848">
    <property type="entry name" value="OXALATE-BINDING PROTEIN"/>
    <property type="match status" value="1"/>
</dbReference>
<evidence type="ECO:0000313" key="3">
    <source>
        <dbReference type="EMBL" id="SFR87897.1"/>
    </source>
</evidence>
<feature type="domain" description="Cupin type-2" evidence="2">
    <location>
        <begin position="35"/>
        <end position="104"/>
    </location>
</feature>
<organism evidence="3 4">
    <name type="scientific">Halomicrobium zhouii</name>
    <dbReference type="NCBI Taxonomy" id="767519"/>
    <lineage>
        <taxon>Archaea</taxon>
        <taxon>Methanobacteriati</taxon>
        <taxon>Methanobacteriota</taxon>
        <taxon>Stenosarchaea group</taxon>
        <taxon>Halobacteria</taxon>
        <taxon>Halobacteriales</taxon>
        <taxon>Haloarculaceae</taxon>
        <taxon>Halomicrobium</taxon>
    </lineage>
</organism>
<name>A0A1I6K9M5_9EURY</name>
<reference evidence="3 4" key="1">
    <citation type="submission" date="2016-10" db="EMBL/GenBank/DDBJ databases">
        <authorList>
            <person name="de Groot N.N."/>
        </authorList>
    </citation>
    <scope>NUCLEOTIDE SEQUENCE [LARGE SCALE GENOMIC DNA]</scope>
    <source>
        <strain evidence="3 4">CGMCC 1.10457</strain>
    </source>
</reference>
<dbReference type="InterPro" id="IPR013096">
    <property type="entry name" value="Cupin_2"/>
</dbReference>
<sequence>MEKVTLDAVDSRMGPADVKRPLSNALDTDDVAVNYYELAPGDSFGFGYHRHADQEEVFHVQRGTVTFETEDGDVDVAAGEFIRFAPGEWQLGTNRGDERVVALAMGAPADAGATEMLRECTDCGGRTENRIEMTDDRDALVTVCEECDAETGRFT</sequence>
<evidence type="ECO:0000256" key="1">
    <source>
        <dbReference type="ARBA" id="ARBA00022723"/>
    </source>
</evidence>